<name>A0A6B0XZX3_9RHOB</name>
<dbReference type="EMBL" id="VXRY01000344">
    <property type="protein sequence ID" value="MXY34151.1"/>
    <property type="molecule type" value="Genomic_DNA"/>
</dbReference>
<comment type="caution">
    <text evidence="1">The sequence shown here is derived from an EMBL/GenBank/DDBJ whole genome shotgun (WGS) entry which is preliminary data.</text>
</comment>
<sequence length="504" mass="55934">MTPAELKDWLEGRDPRVAITIAFRIAARFWPMARWSGRVVNPSAASARALLIAERVARAPDGSAIRGMDDNVLRGAAKAAMEMGGSDVDPLEPHALLLEGWSPALPGPGPDREARCVSTLASLTMAVAVSGARRSGSNAAPVMVAAMAQYSSDLFLHLEEGPVSAAKTPTIDAALRADRDCVANSGLEALWRRQLWPSGRNRLYKQWRSTWPAIRGSSDADFFRRWYQGILKGDPVNLEVLAEIASIPPADWDQGTARVAERIAEIELHHIRNSTPLAEIVQWIPEAERIRIAPVPMDDAPTWNMILNKLRDALHDIRPDGRLRNAHAALHDTLQMLERTLDRYCDSPQRMHDDIATALHEARRLLKAGEIPDDMNVQRFMRALDENALDIQGSMPGVLEAVSRRASLRYRRLPDDDRSTLAGATNAVVPLLEEERHREDMKESLVALDAQDPNSPENSASIYRWASRLSRIYQDPKVRGFFVQVGERITVGGAVELLRRVLGL</sequence>
<accession>A0A6B0XZX3</accession>
<gene>
    <name evidence="1" type="ORF">F4Y60_08705</name>
</gene>
<protein>
    <submittedName>
        <fullName evidence="1">Uncharacterized protein</fullName>
    </submittedName>
</protein>
<reference evidence="1" key="1">
    <citation type="submission" date="2019-09" db="EMBL/GenBank/DDBJ databases">
        <title>Characterisation of the sponge microbiome using genome-centric metagenomics.</title>
        <authorList>
            <person name="Engelberts J.P."/>
            <person name="Robbins S.J."/>
            <person name="De Goeij J.M."/>
            <person name="Aranda M."/>
            <person name="Bell S.C."/>
            <person name="Webster N.S."/>
        </authorList>
    </citation>
    <scope>NUCLEOTIDE SEQUENCE</scope>
    <source>
        <strain evidence="1">SB0664_bin_43</strain>
    </source>
</reference>
<dbReference type="AlphaFoldDB" id="A0A6B0XZX3"/>
<organism evidence="1">
    <name type="scientific">Boseongicola sp. SB0664_bin_43</name>
    <dbReference type="NCBI Taxonomy" id="2604844"/>
    <lineage>
        <taxon>Bacteria</taxon>
        <taxon>Pseudomonadati</taxon>
        <taxon>Pseudomonadota</taxon>
        <taxon>Alphaproteobacteria</taxon>
        <taxon>Rhodobacterales</taxon>
        <taxon>Paracoccaceae</taxon>
        <taxon>Boseongicola</taxon>
    </lineage>
</organism>
<evidence type="ECO:0000313" key="1">
    <source>
        <dbReference type="EMBL" id="MXY34151.1"/>
    </source>
</evidence>
<proteinExistence type="predicted"/>